<dbReference type="AlphaFoldDB" id="A0A8X6PWR0"/>
<dbReference type="OrthoDB" id="261614at2759"/>
<organism evidence="1 2">
    <name type="scientific">Nephila pilipes</name>
    <name type="common">Giant wood spider</name>
    <name type="synonym">Nephila maculata</name>
    <dbReference type="NCBI Taxonomy" id="299642"/>
    <lineage>
        <taxon>Eukaryota</taxon>
        <taxon>Metazoa</taxon>
        <taxon>Ecdysozoa</taxon>
        <taxon>Arthropoda</taxon>
        <taxon>Chelicerata</taxon>
        <taxon>Arachnida</taxon>
        <taxon>Araneae</taxon>
        <taxon>Araneomorphae</taxon>
        <taxon>Entelegynae</taxon>
        <taxon>Araneoidea</taxon>
        <taxon>Nephilidae</taxon>
        <taxon>Nephila</taxon>
    </lineage>
</organism>
<dbReference type="Proteomes" id="UP000887013">
    <property type="component" value="Unassembled WGS sequence"/>
</dbReference>
<proteinExistence type="predicted"/>
<feature type="non-terminal residue" evidence="1">
    <location>
        <position position="1"/>
    </location>
</feature>
<sequence>ILNARCTYPAGRAPAFYKHTFALLHTIDDYNRKEMFSAATERLQTWHQPKSTKKDPTKASQLFKCRCTKA</sequence>
<keyword evidence="2" id="KW-1185">Reference proteome</keyword>
<accession>A0A8X6PWR0</accession>
<name>A0A8X6PWR0_NEPPI</name>
<gene>
    <name evidence="1" type="ORF">NPIL_401441</name>
</gene>
<protein>
    <submittedName>
        <fullName evidence="1">Uncharacterized protein</fullName>
    </submittedName>
</protein>
<evidence type="ECO:0000313" key="1">
    <source>
        <dbReference type="EMBL" id="GFT90125.1"/>
    </source>
</evidence>
<reference evidence="1" key="1">
    <citation type="submission" date="2020-08" db="EMBL/GenBank/DDBJ databases">
        <title>Multicomponent nature underlies the extraordinary mechanical properties of spider dragline silk.</title>
        <authorList>
            <person name="Kono N."/>
            <person name="Nakamura H."/>
            <person name="Mori M."/>
            <person name="Yoshida Y."/>
            <person name="Ohtoshi R."/>
            <person name="Malay A.D."/>
            <person name="Moran D.A.P."/>
            <person name="Tomita M."/>
            <person name="Numata K."/>
            <person name="Arakawa K."/>
        </authorList>
    </citation>
    <scope>NUCLEOTIDE SEQUENCE</scope>
</reference>
<dbReference type="EMBL" id="BMAW01024925">
    <property type="protein sequence ID" value="GFT90125.1"/>
    <property type="molecule type" value="Genomic_DNA"/>
</dbReference>
<evidence type="ECO:0000313" key="2">
    <source>
        <dbReference type="Proteomes" id="UP000887013"/>
    </source>
</evidence>
<comment type="caution">
    <text evidence="1">The sequence shown here is derived from an EMBL/GenBank/DDBJ whole genome shotgun (WGS) entry which is preliminary data.</text>
</comment>